<feature type="region of interest" description="Disordered" evidence="1">
    <location>
        <begin position="479"/>
        <end position="498"/>
    </location>
</feature>
<dbReference type="AlphaFoldDB" id="A0AAU8FM36"/>
<name>A0AAU8FM36_9BACT</name>
<dbReference type="Gene3D" id="2.130.10.10">
    <property type="entry name" value="YVTN repeat-like/Quinoprotein amine dehydrogenase"/>
    <property type="match status" value="1"/>
</dbReference>
<evidence type="ECO:0000259" key="2">
    <source>
        <dbReference type="Pfam" id="PF22494"/>
    </source>
</evidence>
<organism evidence="3">
    <name type="scientific">Dyadobacter sp. 676</name>
    <dbReference type="NCBI Taxonomy" id="3088362"/>
    <lineage>
        <taxon>Bacteria</taxon>
        <taxon>Pseudomonadati</taxon>
        <taxon>Bacteroidota</taxon>
        <taxon>Cytophagia</taxon>
        <taxon>Cytophagales</taxon>
        <taxon>Spirosomataceae</taxon>
        <taxon>Dyadobacter</taxon>
    </lineage>
</organism>
<evidence type="ECO:0000256" key="1">
    <source>
        <dbReference type="SAM" id="MobiDB-lite"/>
    </source>
</evidence>
<dbReference type="SUPFAM" id="SSF50969">
    <property type="entry name" value="YVTN repeat-like/Quinoprotein amine dehydrogenase"/>
    <property type="match status" value="1"/>
</dbReference>
<dbReference type="RefSeq" id="WP_353719791.1">
    <property type="nucleotide sequence ID" value="NZ_CP159289.1"/>
</dbReference>
<dbReference type="NCBIfam" id="NF038117">
    <property type="entry name" value="choice_anch_I"/>
    <property type="match status" value="1"/>
</dbReference>
<sequence>MQKRPLLALALAAALLNGCTDHFPQNPVQEDPSAFREVAGIDLGNLAAAEISAYDPVSKRLFTVNNEKAAIVDVLDLSAFPNITKLQPIDVSALGGVANSVAVSERKLAIALEAANKQANGSVIVLDASTLATIRQITVGALPDMVTFSPDGRFIVTANEGEPNADYSVDPEGSVSIIDVSNGYAVKTLDFAGFANAYGDLAPKGFRMFGPKATFAQDIEPEYIAISDNSQTAFVTLQENNGIAEIDLVNGKILNLHPLGTKDMSYILNSFDASDNDNKVELRNWPVKSFYLPDAISYFTVNGTPYVITADEGDAREYSTFDEQKRVSSLKLNPAYFPDGDELKKAANLGRLRVTSTRGDNENDGIYEELYSPGGRGFSIFHATDMKRVYESGNSLEQEAIKAGIYDDGRSDDKGVEPEGVTVGRINGRHVAFIAMERADAIGVYDVSNPAAPQFLQIIKTGDAPEGVLFIPSDKSPNGKSLLVTSNEEDGTVKFYQP</sequence>
<gene>
    <name evidence="3" type="ORF">ABV298_29940</name>
</gene>
<dbReference type="InterPro" id="IPR052956">
    <property type="entry name" value="Mesenchyme-surface_protein"/>
</dbReference>
<dbReference type="PANTHER" id="PTHR46928:SF1">
    <property type="entry name" value="MESENCHYME-SPECIFIC CELL SURFACE GLYCOPROTEIN"/>
    <property type="match status" value="1"/>
</dbReference>
<feature type="domain" description="Choice-of-anchor I" evidence="2">
    <location>
        <begin position="47"/>
        <end position="496"/>
    </location>
</feature>
<dbReference type="PANTHER" id="PTHR46928">
    <property type="entry name" value="MESENCHYME-SPECIFIC CELL SURFACE GLYCOPROTEIN"/>
    <property type="match status" value="1"/>
</dbReference>
<proteinExistence type="predicted"/>
<dbReference type="EMBL" id="CP159289">
    <property type="protein sequence ID" value="XCH24473.1"/>
    <property type="molecule type" value="Genomic_DNA"/>
</dbReference>
<dbReference type="Pfam" id="PF22494">
    <property type="entry name" value="choice_anch_I"/>
    <property type="match status" value="1"/>
</dbReference>
<evidence type="ECO:0000313" key="3">
    <source>
        <dbReference type="EMBL" id="XCH24473.1"/>
    </source>
</evidence>
<dbReference type="InterPro" id="IPR015943">
    <property type="entry name" value="WD40/YVTN_repeat-like_dom_sf"/>
</dbReference>
<dbReference type="InterPro" id="IPR055188">
    <property type="entry name" value="Choice_anch_I"/>
</dbReference>
<protein>
    <submittedName>
        <fullName evidence="3">Choice-of-anchor I family protein</fullName>
    </submittedName>
</protein>
<reference evidence="3" key="1">
    <citation type="submission" date="2024-06" db="EMBL/GenBank/DDBJ databases">
        <title>Sequencing and assembly of the genome of Dyadobacter sp. strain 676, a symbiont of Cyamopsis tetragonoloba.</title>
        <authorList>
            <person name="Guro P."/>
            <person name="Sazanova A."/>
            <person name="Kuznetsova I."/>
            <person name="Belimov A."/>
            <person name="Safronova V."/>
        </authorList>
    </citation>
    <scope>NUCLEOTIDE SEQUENCE</scope>
    <source>
        <strain evidence="3">676</strain>
    </source>
</reference>
<dbReference type="InterPro" id="IPR011044">
    <property type="entry name" value="Quino_amine_DH_bsu"/>
</dbReference>
<accession>A0AAU8FM36</accession>